<comment type="caution">
    <text evidence="2">The sequence shown here is derived from an EMBL/GenBank/DDBJ whole genome shotgun (WGS) entry which is preliminary data.</text>
</comment>
<dbReference type="InterPro" id="IPR052895">
    <property type="entry name" value="HetReg/Transcr_Mod"/>
</dbReference>
<keyword evidence="3" id="KW-1185">Reference proteome</keyword>
<dbReference type="InterPro" id="IPR010730">
    <property type="entry name" value="HET"/>
</dbReference>
<name>A0A9P9ANF2_9HYPO</name>
<dbReference type="OrthoDB" id="5386682at2759"/>
<dbReference type="Proteomes" id="UP000777438">
    <property type="component" value="Unassembled WGS sequence"/>
</dbReference>
<evidence type="ECO:0000259" key="1">
    <source>
        <dbReference type="Pfam" id="PF06985"/>
    </source>
</evidence>
<protein>
    <submittedName>
        <fullName evidence="2">Heterokaryon incompatibility protein-domain-containing protein</fullName>
    </submittedName>
</protein>
<dbReference type="PANTHER" id="PTHR24148">
    <property type="entry name" value="ANKYRIN REPEAT DOMAIN-CONTAINING PROTEIN 39 HOMOLOG-RELATED"/>
    <property type="match status" value="1"/>
</dbReference>
<organism evidence="2 3">
    <name type="scientific">Thelonectria olida</name>
    <dbReference type="NCBI Taxonomy" id="1576542"/>
    <lineage>
        <taxon>Eukaryota</taxon>
        <taxon>Fungi</taxon>
        <taxon>Dikarya</taxon>
        <taxon>Ascomycota</taxon>
        <taxon>Pezizomycotina</taxon>
        <taxon>Sordariomycetes</taxon>
        <taxon>Hypocreomycetidae</taxon>
        <taxon>Hypocreales</taxon>
        <taxon>Nectriaceae</taxon>
        <taxon>Thelonectria</taxon>
    </lineage>
</organism>
<dbReference type="AlphaFoldDB" id="A0A9P9ANF2"/>
<dbReference type="Pfam" id="PF06985">
    <property type="entry name" value="HET"/>
    <property type="match status" value="1"/>
</dbReference>
<sequence length="423" mass="48681">MDYTYEQSIGSSHLRLLRPTLVSQQRIAFDLIHVSRAAAPPYTAVSYTWGNDEPSETIQLDGRAFRVRPNLWSCLYYLSLASGHARWSYLWVDAICIDQGNDKERNDQVRRMDQTYRDATCVSVWLGLIPVPEEYEFAASHCSPLKTVESDGFVWEDWLHDLANRAYWSRYWVIQEFLLGKDVQLHCSNTQMDWMDFQELLCRNARIEQFGDEHLGVLPDGKAATFAAVPLTLGRHVDKHPEFLQPLANLLVTHHRSQCKDPRDRVFSLLGLVETDERALLNRFFPDYTLEENVVWIITLAHLMQYGSLENPELKDLTPNSEDIFRGLGIGSKIQRKKLLGQVDMIDYLGEWRPGELPQIIESHIRDLQLRVNEDEVGVEEIWTEEADCGGTCGTRLLKGVIIILVIVVSRIMFRDGNILSFL</sequence>
<gene>
    <name evidence="2" type="ORF">B0T10DRAFT_495162</name>
</gene>
<evidence type="ECO:0000313" key="3">
    <source>
        <dbReference type="Proteomes" id="UP000777438"/>
    </source>
</evidence>
<dbReference type="EMBL" id="JAGPYM010000025">
    <property type="protein sequence ID" value="KAH6880736.1"/>
    <property type="molecule type" value="Genomic_DNA"/>
</dbReference>
<accession>A0A9P9ANF2</accession>
<evidence type="ECO:0000313" key="2">
    <source>
        <dbReference type="EMBL" id="KAH6880736.1"/>
    </source>
</evidence>
<dbReference type="PANTHER" id="PTHR24148:SF73">
    <property type="entry name" value="HET DOMAIN PROTEIN (AFU_ORTHOLOGUE AFUA_8G01020)"/>
    <property type="match status" value="1"/>
</dbReference>
<feature type="domain" description="Heterokaryon incompatibility" evidence="1">
    <location>
        <begin position="42"/>
        <end position="176"/>
    </location>
</feature>
<reference evidence="2 3" key="1">
    <citation type="journal article" date="2021" name="Nat. Commun.">
        <title>Genetic determinants of endophytism in the Arabidopsis root mycobiome.</title>
        <authorList>
            <person name="Mesny F."/>
            <person name="Miyauchi S."/>
            <person name="Thiergart T."/>
            <person name="Pickel B."/>
            <person name="Atanasova L."/>
            <person name="Karlsson M."/>
            <person name="Huettel B."/>
            <person name="Barry K.W."/>
            <person name="Haridas S."/>
            <person name="Chen C."/>
            <person name="Bauer D."/>
            <person name="Andreopoulos W."/>
            <person name="Pangilinan J."/>
            <person name="LaButti K."/>
            <person name="Riley R."/>
            <person name="Lipzen A."/>
            <person name="Clum A."/>
            <person name="Drula E."/>
            <person name="Henrissat B."/>
            <person name="Kohler A."/>
            <person name="Grigoriev I.V."/>
            <person name="Martin F.M."/>
            <person name="Hacquard S."/>
        </authorList>
    </citation>
    <scope>NUCLEOTIDE SEQUENCE [LARGE SCALE GENOMIC DNA]</scope>
    <source>
        <strain evidence="2 3">MPI-CAGE-CH-0241</strain>
    </source>
</reference>
<proteinExistence type="predicted"/>